<dbReference type="Proteomes" id="UP000094565">
    <property type="component" value="Chromosome 1"/>
</dbReference>
<feature type="region of interest" description="Disordered" evidence="5">
    <location>
        <begin position="156"/>
        <end position="176"/>
    </location>
</feature>
<dbReference type="InterPro" id="IPR000306">
    <property type="entry name" value="Znf_FYVE"/>
</dbReference>
<dbReference type="SMART" id="SM00064">
    <property type="entry name" value="FYVE"/>
    <property type="match status" value="1"/>
</dbReference>
<dbReference type="AlphaFoldDB" id="A0A1B2J5X0"/>
<dbReference type="PROSITE" id="PS50178">
    <property type="entry name" value="ZF_FYVE"/>
    <property type="match status" value="1"/>
</dbReference>
<dbReference type="SUPFAM" id="SSF57903">
    <property type="entry name" value="FYVE/PHD zinc finger"/>
    <property type="match status" value="1"/>
</dbReference>
<dbReference type="Pfam" id="PF01363">
    <property type="entry name" value="FYVE"/>
    <property type="match status" value="1"/>
</dbReference>
<dbReference type="EMBL" id="CP014584">
    <property type="protein sequence ID" value="ANZ73350.1"/>
    <property type="molecule type" value="Genomic_DNA"/>
</dbReference>
<evidence type="ECO:0000256" key="4">
    <source>
        <dbReference type="PROSITE-ProRule" id="PRU00091"/>
    </source>
</evidence>
<feature type="domain" description="FYVE-type" evidence="6">
    <location>
        <begin position="377"/>
        <end position="462"/>
    </location>
</feature>
<reference evidence="7 8" key="1">
    <citation type="submission" date="2016-02" db="EMBL/GenBank/DDBJ databases">
        <title>Comparative genomic and transcriptomic foundation for Pichia pastoris.</title>
        <authorList>
            <person name="Love K.R."/>
            <person name="Shah K.A."/>
            <person name="Whittaker C.A."/>
            <person name="Wu J."/>
            <person name="Bartlett M.C."/>
            <person name="Ma D."/>
            <person name="Leeson R.L."/>
            <person name="Priest M."/>
            <person name="Young S.K."/>
            <person name="Love J.C."/>
        </authorList>
    </citation>
    <scope>NUCLEOTIDE SEQUENCE [LARGE SCALE GENOMIC DNA]</scope>
    <source>
        <strain evidence="7 8">ATCC 28485</strain>
    </source>
</reference>
<feature type="region of interest" description="Disordered" evidence="5">
    <location>
        <begin position="230"/>
        <end position="267"/>
    </location>
</feature>
<evidence type="ECO:0000256" key="3">
    <source>
        <dbReference type="ARBA" id="ARBA00022833"/>
    </source>
</evidence>
<keyword evidence="8" id="KW-1185">Reference proteome</keyword>
<dbReference type="Gene3D" id="3.30.40.10">
    <property type="entry name" value="Zinc/RING finger domain, C3HC4 (zinc finger)"/>
    <property type="match status" value="1"/>
</dbReference>
<dbReference type="PANTHER" id="PTHR39490:SF8">
    <property type="entry name" value="ZINC FINGER FYVE DOMAIN-CONTAINING PROTEIN 21"/>
    <property type="match status" value="1"/>
</dbReference>
<protein>
    <submittedName>
        <fullName evidence="7">BA75_01304T0</fullName>
    </submittedName>
</protein>
<evidence type="ECO:0000259" key="6">
    <source>
        <dbReference type="PROSITE" id="PS50178"/>
    </source>
</evidence>
<dbReference type="InterPro" id="IPR052113">
    <property type="entry name" value="FYVE-type_Zinc_Finger"/>
</dbReference>
<name>A0A1B2J5X0_PICPA</name>
<accession>A0A1B2J5X0</accession>
<feature type="compositionally biased region" description="Low complexity" evidence="5">
    <location>
        <begin position="156"/>
        <end position="167"/>
    </location>
</feature>
<feature type="region of interest" description="Disordered" evidence="5">
    <location>
        <begin position="19"/>
        <end position="38"/>
    </location>
</feature>
<evidence type="ECO:0000256" key="2">
    <source>
        <dbReference type="ARBA" id="ARBA00022771"/>
    </source>
</evidence>
<dbReference type="OrthoDB" id="10018316at2759"/>
<dbReference type="InterPro" id="IPR017455">
    <property type="entry name" value="Znf_FYVE-rel"/>
</dbReference>
<evidence type="ECO:0000256" key="5">
    <source>
        <dbReference type="SAM" id="MobiDB-lite"/>
    </source>
</evidence>
<dbReference type="PANTHER" id="PTHR39490">
    <property type="entry name" value="ARRESTIN DOMAIN-CONTAINING PROTEIN D"/>
    <property type="match status" value="1"/>
</dbReference>
<keyword evidence="1" id="KW-0479">Metal-binding</keyword>
<organism evidence="7 8">
    <name type="scientific">Komagataella pastoris</name>
    <name type="common">Yeast</name>
    <name type="synonym">Pichia pastoris</name>
    <dbReference type="NCBI Taxonomy" id="4922"/>
    <lineage>
        <taxon>Eukaryota</taxon>
        <taxon>Fungi</taxon>
        <taxon>Dikarya</taxon>
        <taxon>Ascomycota</taxon>
        <taxon>Saccharomycotina</taxon>
        <taxon>Pichiomycetes</taxon>
        <taxon>Pichiales</taxon>
        <taxon>Pichiaceae</taxon>
        <taxon>Komagataella</taxon>
    </lineage>
</organism>
<proteinExistence type="predicted"/>
<keyword evidence="3" id="KW-0862">Zinc</keyword>
<evidence type="ECO:0000313" key="8">
    <source>
        <dbReference type="Proteomes" id="UP000094565"/>
    </source>
</evidence>
<evidence type="ECO:0000256" key="1">
    <source>
        <dbReference type="ARBA" id="ARBA00022723"/>
    </source>
</evidence>
<keyword evidence="2 4" id="KW-0863">Zinc-finger</keyword>
<evidence type="ECO:0000313" key="7">
    <source>
        <dbReference type="EMBL" id="ANZ73350.1"/>
    </source>
</evidence>
<dbReference type="GO" id="GO:0032266">
    <property type="term" value="F:phosphatidylinositol-3-phosphate binding"/>
    <property type="evidence" value="ECO:0007669"/>
    <property type="project" value="UniProtKB-ARBA"/>
</dbReference>
<dbReference type="InterPro" id="IPR011011">
    <property type="entry name" value="Znf_FYVE_PHD"/>
</dbReference>
<dbReference type="GO" id="GO:0008270">
    <property type="term" value="F:zinc ion binding"/>
    <property type="evidence" value="ECO:0007669"/>
    <property type="project" value="UniProtKB-KW"/>
</dbReference>
<dbReference type="InterPro" id="IPR013083">
    <property type="entry name" value="Znf_RING/FYVE/PHD"/>
</dbReference>
<sequence>MAKNQPGFPQPVLTLLESVNGIESRKESPPPSPPCHTNIQEEIKSLRPIHFKALNKKKKKNKGTNLIINITSTQLIGSSTTSIMTQPTSSVSQVDEEEAQNSRNLTTEALKKLGSMSLYTNNSNSVETNGSEDLGLRPMDSKFQRAADEGLQYFHSSYKNSSSPHHSLTTSDSLPVSSSVKYIREKRIQKKQDSVQSLDRMLDTTMETPALEVADPRGNSVRQFQYEVSAGSLSTKEDEQPDSSEAESFVNPSPPSQTPSLRPLKQINTQRKPMYTPAVLRTTTEFASLHDNLPYQNSPELSRYRDINLKHKLRQTNRIGLHPQFHNSATEQPSKKSWASLPTKLMSRTPSTSCASLATSIDASDHNAPTKRHWKPDNSRFNCFRCGRFFHYLTNSRRKHHCRYCGEIFCSDCLSNFIYLDCDAEFVLIGTDTEDKVSDDQSTVEQAKFLSKVCYDCFMKYEVFLRESISSLQRQNHDTMDTPNTWHMNDLERRPSRYASGSETVIGSVPADWNWSSF</sequence>
<gene>
    <name evidence="7" type="ORF">ATY40_BA7501304</name>
</gene>